<dbReference type="SUPFAM" id="SSF52540">
    <property type="entry name" value="P-loop containing nucleoside triphosphate hydrolases"/>
    <property type="match status" value="1"/>
</dbReference>
<dbReference type="Gene3D" id="3.40.50.300">
    <property type="entry name" value="P-loop containing nucleotide triphosphate hydrolases"/>
    <property type="match status" value="1"/>
</dbReference>
<dbReference type="InterPro" id="IPR009057">
    <property type="entry name" value="Homeodomain-like_sf"/>
</dbReference>
<dbReference type="Pfam" id="PF02954">
    <property type="entry name" value="HTH_8"/>
    <property type="match status" value="1"/>
</dbReference>
<dbReference type="PROSITE" id="PS00675">
    <property type="entry name" value="SIGMA54_INTERACT_1"/>
    <property type="match status" value="1"/>
</dbReference>
<keyword evidence="1" id="KW-0547">Nucleotide-binding</keyword>
<dbReference type="GO" id="GO:0043565">
    <property type="term" value="F:sequence-specific DNA binding"/>
    <property type="evidence" value="ECO:0007669"/>
    <property type="project" value="InterPro"/>
</dbReference>
<dbReference type="Pfam" id="PF25601">
    <property type="entry name" value="AAA_lid_14"/>
    <property type="match status" value="1"/>
</dbReference>
<dbReference type="Proteomes" id="UP000184139">
    <property type="component" value="Unassembled WGS sequence"/>
</dbReference>
<dbReference type="STRING" id="1121409.SAMN02745124_01950"/>
<feature type="coiled-coil region" evidence="6">
    <location>
        <begin position="151"/>
        <end position="185"/>
    </location>
</feature>
<evidence type="ECO:0000256" key="3">
    <source>
        <dbReference type="ARBA" id="ARBA00023015"/>
    </source>
</evidence>
<evidence type="ECO:0000256" key="2">
    <source>
        <dbReference type="ARBA" id="ARBA00022840"/>
    </source>
</evidence>
<dbReference type="PROSITE" id="PS50045">
    <property type="entry name" value="SIGMA54_INTERACT_4"/>
    <property type="match status" value="1"/>
</dbReference>
<evidence type="ECO:0000313" key="9">
    <source>
        <dbReference type="Proteomes" id="UP000184139"/>
    </source>
</evidence>
<dbReference type="Pfam" id="PF00158">
    <property type="entry name" value="Sigma54_activat"/>
    <property type="match status" value="1"/>
</dbReference>
<dbReference type="Gene3D" id="3.30.450.20">
    <property type="entry name" value="PAS domain"/>
    <property type="match status" value="1"/>
</dbReference>
<gene>
    <name evidence="8" type="ORF">SAMN02745124_01950</name>
</gene>
<protein>
    <submittedName>
        <fullName evidence="8">Chemotaxis protein methyltransferase CheR</fullName>
    </submittedName>
</protein>
<keyword evidence="9" id="KW-1185">Reference proteome</keyword>
<dbReference type="InterPro" id="IPR000014">
    <property type="entry name" value="PAS"/>
</dbReference>
<dbReference type="InterPro" id="IPR003593">
    <property type="entry name" value="AAA+_ATPase"/>
</dbReference>
<name>A0A1M5VXW8_9BACT</name>
<dbReference type="Pfam" id="PF08448">
    <property type="entry name" value="PAS_4"/>
    <property type="match status" value="1"/>
</dbReference>
<dbReference type="PANTHER" id="PTHR32071">
    <property type="entry name" value="TRANSCRIPTIONAL REGULATORY PROTEIN"/>
    <property type="match status" value="1"/>
</dbReference>
<dbReference type="InterPro" id="IPR002197">
    <property type="entry name" value="HTH_Fis"/>
</dbReference>
<keyword evidence="5" id="KW-0804">Transcription</keyword>
<dbReference type="Gene3D" id="1.10.10.60">
    <property type="entry name" value="Homeodomain-like"/>
    <property type="match status" value="1"/>
</dbReference>
<dbReference type="FunFam" id="3.40.50.300:FF:000006">
    <property type="entry name" value="DNA-binding transcriptional regulator NtrC"/>
    <property type="match status" value="1"/>
</dbReference>
<dbReference type="CDD" id="cd00009">
    <property type="entry name" value="AAA"/>
    <property type="match status" value="1"/>
</dbReference>
<dbReference type="PANTHER" id="PTHR32071:SF117">
    <property type="entry name" value="PTS-DEPENDENT DIHYDROXYACETONE KINASE OPERON REGULATORY PROTEIN-RELATED"/>
    <property type="match status" value="1"/>
</dbReference>
<evidence type="ECO:0000256" key="1">
    <source>
        <dbReference type="ARBA" id="ARBA00022741"/>
    </source>
</evidence>
<keyword evidence="4" id="KW-0238">DNA-binding</keyword>
<dbReference type="OrthoDB" id="236556at2"/>
<dbReference type="InterPro" id="IPR027417">
    <property type="entry name" value="P-loop_NTPase"/>
</dbReference>
<keyword evidence="2" id="KW-0067">ATP-binding</keyword>
<dbReference type="SUPFAM" id="SSF55785">
    <property type="entry name" value="PYP-like sensor domain (PAS domain)"/>
    <property type="match status" value="1"/>
</dbReference>
<dbReference type="GO" id="GO:0008168">
    <property type="term" value="F:methyltransferase activity"/>
    <property type="evidence" value="ECO:0007669"/>
    <property type="project" value="UniProtKB-KW"/>
</dbReference>
<dbReference type="SMART" id="SM00382">
    <property type="entry name" value="AAA"/>
    <property type="match status" value="1"/>
</dbReference>
<keyword evidence="3" id="KW-0805">Transcription regulation</keyword>
<evidence type="ECO:0000259" key="7">
    <source>
        <dbReference type="PROSITE" id="PS50045"/>
    </source>
</evidence>
<evidence type="ECO:0000256" key="6">
    <source>
        <dbReference type="SAM" id="Coils"/>
    </source>
</evidence>
<dbReference type="RefSeq" id="WP_073375608.1">
    <property type="nucleotide sequence ID" value="NZ_FQXS01000010.1"/>
</dbReference>
<dbReference type="InterPro" id="IPR025662">
    <property type="entry name" value="Sigma_54_int_dom_ATP-bd_1"/>
</dbReference>
<sequence length="506" mass="57627">MGHIVDKNNNGSARLQIVFKVFGNILDSIREPLVFLDSYLQVVKANRAFYQTFDVKPEETEGEVIFNLGNRQWDIPKLRELLVKVLPQNMVFDDLEVEHTFETIGRKVMHLNARRIFHKTGQPELILLAIEDVTEREDQKKDLEELVTRRTAELIVAKEEAEKEKDAAERALGEIKMLKAQLEAETIYLREEIKLEYNHEKIVGHSDGLKYVLYKVEQIASSDTTVLVLGETGTGKELVARAIHDLSLRKSRPLIKVNCAALPANLIESELFGHEKGAFTGAQTKHLGRFEVADGATLFLDEIGELPIELQAKLLRVVQDGEFERLGGSHTKKVDVRIIAATNRDLEEEVRKGGFREDLWYRLNIFPITMPPLRERLDDIPLLVEYYVEKIAKRMGKNITHIPTSVMGELQSYRWPGNIRELENVLERAVINSSGSKLHLADQLRKPPKYLSTGTGTLEAVERNHILRVLEQTNWKVSGKNSAAEILGLDRSTLRARMIKLNIHKS</sequence>
<dbReference type="GO" id="GO:0032259">
    <property type="term" value="P:methylation"/>
    <property type="evidence" value="ECO:0007669"/>
    <property type="project" value="UniProtKB-KW"/>
</dbReference>
<keyword evidence="6" id="KW-0175">Coiled coil</keyword>
<proteinExistence type="predicted"/>
<evidence type="ECO:0000256" key="5">
    <source>
        <dbReference type="ARBA" id="ARBA00023163"/>
    </source>
</evidence>
<reference evidence="8 9" key="1">
    <citation type="submission" date="2016-11" db="EMBL/GenBank/DDBJ databases">
        <authorList>
            <person name="Jaros S."/>
            <person name="Januszkiewicz K."/>
            <person name="Wedrychowicz H."/>
        </authorList>
    </citation>
    <scope>NUCLEOTIDE SEQUENCE [LARGE SCALE GENOMIC DNA]</scope>
    <source>
        <strain evidence="8 9">DSM 9705</strain>
    </source>
</reference>
<keyword evidence="8" id="KW-0489">Methyltransferase</keyword>
<dbReference type="InterPro" id="IPR025944">
    <property type="entry name" value="Sigma_54_int_dom_CS"/>
</dbReference>
<feature type="domain" description="Sigma-54 factor interaction" evidence="7">
    <location>
        <begin position="202"/>
        <end position="431"/>
    </location>
</feature>
<evidence type="ECO:0000313" key="8">
    <source>
        <dbReference type="EMBL" id="SHH80086.1"/>
    </source>
</evidence>
<evidence type="ECO:0000256" key="4">
    <source>
        <dbReference type="ARBA" id="ARBA00023125"/>
    </source>
</evidence>
<dbReference type="SUPFAM" id="SSF46689">
    <property type="entry name" value="Homeodomain-like"/>
    <property type="match status" value="1"/>
</dbReference>
<dbReference type="InterPro" id="IPR058031">
    <property type="entry name" value="AAA_lid_NorR"/>
</dbReference>
<dbReference type="InterPro" id="IPR002078">
    <property type="entry name" value="Sigma_54_int"/>
</dbReference>
<dbReference type="EMBL" id="FQXS01000010">
    <property type="protein sequence ID" value="SHH80086.1"/>
    <property type="molecule type" value="Genomic_DNA"/>
</dbReference>
<dbReference type="Gene3D" id="1.10.8.60">
    <property type="match status" value="1"/>
</dbReference>
<dbReference type="InterPro" id="IPR035965">
    <property type="entry name" value="PAS-like_dom_sf"/>
</dbReference>
<keyword evidence="8" id="KW-0808">Transferase</keyword>
<dbReference type="PROSITE" id="PS00688">
    <property type="entry name" value="SIGMA54_INTERACT_3"/>
    <property type="match status" value="1"/>
</dbReference>
<organism evidence="8 9">
    <name type="scientific">Desulfofustis glycolicus DSM 9705</name>
    <dbReference type="NCBI Taxonomy" id="1121409"/>
    <lineage>
        <taxon>Bacteria</taxon>
        <taxon>Pseudomonadati</taxon>
        <taxon>Thermodesulfobacteriota</taxon>
        <taxon>Desulfobulbia</taxon>
        <taxon>Desulfobulbales</taxon>
        <taxon>Desulfocapsaceae</taxon>
        <taxon>Desulfofustis</taxon>
    </lineage>
</organism>
<dbReference type="InterPro" id="IPR013656">
    <property type="entry name" value="PAS_4"/>
</dbReference>
<dbReference type="AlphaFoldDB" id="A0A1M5VXW8"/>
<accession>A0A1M5VXW8</accession>
<dbReference type="GO" id="GO:0006355">
    <property type="term" value="P:regulation of DNA-templated transcription"/>
    <property type="evidence" value="ECO:0007669"/>
    <property type="project" value="InterPro"/>
</dbReference>
<dbReference type="CDD" id="cd00130">
    <property type="entry name" value="PAS"/>
    <property type="match status" value="1"/>
</dbReference>
<dbReference type="GO" id="GO:0005524">
    <property type="term" value="F:ATP binding"/>
    <property type="evidence" value="ECO:0007669"/>
    <property type="project" value="UniProtKB-KW"/>
</dbReference>